<dbReference type="InterPro" id="IPR038607">
    <property type="entry name" value="PhoD-like_sf"/>
</dbReference>
<name>A0ABS7J9V9_9SPHN</name>
<gene>
    <name evidence="3" type="ORF">K3174_04440</name>
</gene>
<evidence type="ECO:0000313" key="3">
    <source>
        <dbReference type="EMBL" id="MBX7481767.1"/>
    </source>
</evidence>
<dbReference type="Proteomes" id="UP000755104">
    <property type="component" value="Unassembled WGS sequence"/>
</dbReference>
<keyword evidence="4" id="KW-1185">Reference proteome</keyword>
<dbReference type="InterPro" id="IPR006311">
    <property type="entry name" value="TAT_signal"/>
</dbReference>
<evidence type="ECO:0000259" key="1">
    <source>
        <dbReference type="Pfam" id="PF09423"/>
    </source>
</evidence>
<dbReference type="InterPro" id="IPR018946">
    <property type="entry name" value="PhoD-like_MPP"/>
</dbReference>
<dbReference type="Gene3D" id="3.60.21.70">
    <property type="entry name" value="PhoD-like phosphatase"/>
    <property type="match status" value="1"/>
</dbReference>
<sequence>MIATEPPAAARTPALDRRTLLKGGLLGLGAAGAPLAAQDPAAGFTHGVASGEPGSGRVLVWTRYVGNGDTSLEFELSESPDFARAASGGQVTASADNDWCCKAWAEGLQPGHWYYFRFTAPDGSQSDVGRTKTLPDGPTEKFRMAVFSCSNLGFGWFNAYAHAAVDGNFDCALHLGDYFYEYGPGTYPSSDEAQPGRTLFPASEVVSLADYRLRYATYRRDPDLRRLHQLYPMIAGWDDHESANDSWKDGAQNHQPETEGEWSVRKATAVKAYREWMPVSDEPWAAYEVGNLATLFRLETRLTARAEQFSYGSILAGKTSPDDAMAALIAFREGAYRDPGREMLGMQQQAWLADGLKRSAGAGKPWQVLVQQVLMGNLATAPVLAEGLPADLPDYVRQRILAGTMAGRAELPLNMDAWDGYPAARDRLFESALEADANIVSLAGDTHNAWAFDLDRAGAKVGVEFGVQGVTSPGLESYASYLPTSDLERATIAHNRQLKWMDGSRRGYMAVELTPGSASCEFRFLSSVREKGAGVTATKRVTTLAGSRMLDVG</sequence>
<feature type="domain" description="PhoD-like phosphatase metallophosphatase" evidence="1">
    <location>
        <begin position="144"/>
        <end position="521"/>
    </location>
</feature>
<dbReference type="CDD" id="cd07389">
    <property type="entry name" value="MPP_PhoD"/>
    <property type="match status" value="1"/>
</dbReference>
<protein>
    <submittedName>
        <fullName evidence="3">Alkaline phosphatase D family protein</fullName>
    </submittedName>
</protein>
<evidence type="ECO:0000259" key="2">
    <source>
        <dbReference type="Pfam" id="PF16655"/>
    </source>
</evidence>
<dbReference type="Gene3D" id="2.60.40.380">
    <property type="entry name" value="Purple acid phosphatase-like, N-terminal"/>
    <property type="match status" value="1"/>
</dbReference>
<organism evidence="3 4">
    <name type="scientific">Qipengyuania qiaonensis</name>
    <dbReference type="NCBI Taxonomy" id="2867240"/>
    <lineage>
        <taxon>Bacteria</taxon>
        <taxon>Pseudomonadati</taxon>
        <taxon>Pseudomonadota</taxon>
        <taxon>Alphaproteobacteria</taxon>
        <taxon>Sphingomonadales</taxon>
        <taxon>Erythrobacteraceae</taxon>
        <taxon>Qipengyuania</taxon>
    </lineage>
</organism>
<dbReference type="RefSeq" id="WP_221556021.1">
    <property type="nucleotide sequence ID" value="NZ_JAIGNO010000002.1"/>
</dbReference>
<dbReference type="InterPro" id="IPR032093">
    <property type="entry name" value="PhoD_N"/>
</dbReference>
<proteinExistence type="predicted"/>
<dbReference type="PANTHER" id="PTHR43606">
    <property type="entry name" value="PHOSPHATASE, PUTATIVE (AFU_ORTHOLOGUE AFUA_6G08710)-RELATED"/>
    <property type="match status" value="1"/>
</dbReference>
<dbReference type="InterPro" id="IPR052900">
    <property type="entry name" value="Phospholipid_Metab_Enz"/>
</dbReference>
<dbReference type="EMBL" id="JAIGNO010000002">
    <property type="protein sequence ID" value="MBX7481767.1"/>
    <property type="molecule type" value="Genomic_DNA"/>
</dbReference>
<evidence type="ECO:0000313" key="4">
    <source>
        <dbReference type="Proteomes" id="UP000755104"/>
    </source>
</evidence>
<dbReference type="InterPro" id="IPR029052">
    <property type="entry name" value="Metallo-depent_PP-like"/>
</dbReference>
<dbReference type="PANTHER" id="PTHR43606:SF2">
    <property type="entry name" value="ALKALINE PHOSPHATASE FAMILY PROTEIN (AFU_ORTHOLOGUE AFUA_5G03860)"/>
    <property type="match status" value="1"/>
</dbReference>
<dbReference type="Pfam" id="PF09423">
    <property type="entry name" value="PhoD"/>
    <property type="match status" value="1"/>
</dbReference>
<reference evidence="3 4" key="1">
    <citation type="submission" date="2021-08" db="EMBL/GenBank/DDBJ databases">
        <title>Comparative Genomics Analysis of the Genus Qipengyuania Reveals Extensive Genetic Diversity and Metabolic Versatility, Including the Description of Fifteen Novel Species.</title>
        <authorList>
            <person name="Liu Y."/>
        </authorList>
    </citation>
    <scope>NUCLEOTIDE SEQUENCE [LARGE SCALE GENOMIC DNA]</scope>
    <source>
        <strain evidence="3 4">6D47A</strain>
    </source>
</reference>
<comment type="caution">
    <text evidence="3">The sequence shown here is derived from an EMBL/GenBank/DDBJ whole genome shotgun (WGS) entry which is preliminary data.</text>
</comment>
<feature type="domain" description="Phospholipase D N-terminal" evidence="2">
    <location>
        <begin position="46"/>
        <end position="133"/>
    </location>
</feature>
<dbReference type="SUPFAM" id="SSF56300">
    <property type="entry name" value="Metallo-dependent phosphatases"/>
    <property type="match status" value="1"/>
</dbReference>
<dbReference type="Pfam" id="PF16655">
    <property type="entry name" value="PhoD_N"/>
    <property type="match status" value="1"/>
</dbReference>
<dbReference type="PROSITE" id="PS51318">
    <property type="entry name" value="TAT"/>
    <property type="match status" value="1"/>
</dbReference>
<accession>A0ABS7J9V9</accession>